<keyword evidence="4" id="KW-1133">Transmembrane helix</keyword>
<dbReference type="GO" id="GO:0005789">
    <property type="term" value="C:endoplasmic reticulum membrane"/>
    <property type="evidence" value="ECO:0007669"/>
    <property type="project" value="TreeGrafter"/>
</dbReference>
<dbReference type="EMBL" id="CAJNRE010001101">
    <property type="protein sequence ID" value="CAF1935258.1"/>
    <property type="molecule type" value="Genomic_DNA"/>
</dbReference>
<feature type="transmembrane region" description="Helical" evidence="4">
    <location>
        <begin position="62"/>
        <end position="88"/>
    </location>
</feature>
<dbReference type="GO" id="GO:0004791">
    <property type="term" value="F:thioredoxin-disulfide reductase (NADPH) activity"/>
    <property type="evidence" value="ECO:0007669"/>
    <property type="project" value="TreeGrafter"/>
</dbReference>
<keyword evidence="1" id="KW-0732">Signal</keyword>
<dbReference type="NCBIfam" id="TIGR02174">
    <property type="entry name" value="CXXU_selWTH"/>
    <property type="match status" value="2"/>
</dbReference>
<feature type="transmembrane region" description="Helical" evidence="4">
    <location>
        <begin position="154"/>
        <end position="172"/>
    </location>
</feature>
<feature type="transmembrane region" description="Helical" evidence="4">
    <location>
        <begin position="260"/>
        <end position="281"/>
    </location>
</feature>
<keyword evidence="4" id="KW-0472">Membrane</keyword>
<keyword evidence="2" id="KW-0676">Redox-active center</keyword>
<dbReference type="InterPro" id="IPR011893">
    <property type="entry name" value="Selenoprotein_Rdx-typ"/>
</dbReference>
<dbReference type="PANTHER" id="PTHR13544:SF0">
    <property type="entry name" value="THIOREDOXIN REDUCTASE-LIKE SELENOPROTEIN T"/>
    <property type="match status" value="1"/>
</dbReference>
<proteinExistence type="predicted"/>
<feature type="compositionally biased region" description="Low complexity" evidence="3">
    <location>
        <begin position="10"/>
        <end position="19"/>
    </location>
</feature>
<dbReference type="Proteomes" id="UP000663824">
    <property type="component" value="Unassembled WGS sequence"/>
</dbReference>
<evidence type="ECO:0000313" key="5">
    <source>
        <dbReference type="EMBL" id="CAF1935258.1"/>
    </source>
</evidence>
<dbReference type="Gene3D" id="3.40.30.10">
    <property type="entry name" value="Glutaredoxin"/>
    <property type="match status" value="2"/>
</dbReference>
<dbReference type="InterPro" id="IPR019389">
    <property type="entry name" value="Selenoprotein_T"/>
</dbReference>
<evidence type="ECO:0000256" key="1">
    <source>
        <dbReference type="ARBA" id="ARBA00022729"/>
    </source>
</evidence>
<accession>A0A816LDG3</accession>
<protein>
    <recommendedName>
        <fullName evidence="7">Selenoprotein T</fullName>
    </recommendedName>
</protein>
<dbReference type="AlphaFoldDB" id="A0A816LDG3"/>
<dbReference type="SUPFAM" id="SSF52833">
    <property type="entry name" value="Thioredoxin-like"/>
    <property type="match status" value="2"/>
</dbReference>
<name>A0A816LDG3_9BILA</name>
<evidence type="ECO:0000256" key="3">
    <source>
        <dbReference type="SAM" id="MobiDB-lite"/>
    </source>
</evidence>
<evidence type="ECO:0000256" key="2">
    <source>
        <dbReference type="ARBA" id="ARBA00023284"/>
    </source>
</evidence>
<reference evidence="5" key="1">
    <citation type="submission" date="2021-02" db="EMBL/GenBank/DDBJ databases">
        <authorList>
            <person name="Nowell W R."/>
        </authorList>
    </citation>
    <scope>NUCLEOTIDE SEQUENCE</scope>
</reference>
<evidence type="ECO:0000313" key="6">
    <source>
        <dbReference type="Proteomes" id="UP000663824"/>
    </source>
</evidence>
<dbReference type="Pfam" id="PF10262">
    <property type="entry name" value="Rdx"/>
    <property type="match status" value="2"/>
</dbReference>
<feature type="region of interest" description="Disordered" evidence="3">
    <location>
        <begin position="1"/>
        <end position="21"/>
    </location>
</feature>
<sequence>MNMTSREHTSLSSSASDKSMSNHHAEGMYRNVFEQFSAVVRTHYPNITVIGENHPPSPLKSLFARILLIIKLTLITCIALDQNIFAFINIATPRAYLWALQHKIHACIVIFFLSNFIESTLKSTGAFEISIDNVNLWSKLETGRLPSNDEFLQMLDRISLIIVSLVVLLTFYDLKRAYVNKLATKEKDSLSNDDFSTNDDISSIRTPKMKMQMAPMIKFRYCQTCGYQNIFKQYSELVRKHYPSIAVMGESYPPPPLRALIARILSTIKITLLICLLFGQNPFPFLNISTPKIYLWALQNKMYACLMIFFISNSLESYLMSTNAFEISIDDVPLWSKLETGRLPSNNEFIQMLQTFSSNTRL</sequence>
<dbReference type="GO" id="GO:0045454">
    <property type="term" value="P:cell redox homeostasis"/>
    <property type="evidence" value="ECO:0007669"/>
    <property type="project" value="TreeGrafter"/>
</dbReference>
<feature type="transmembrane region" description="Helical" evidence="4">
    <location>
        <begin position="95"/>
        <end position="117"/>
    </location>
</feature>
<dbReference type="InterPro" id="IPR036249">
    <property type="entry name" value="Thioredoxin-like_sf"/>
</dbReference>
<evidence type="ECO:0000256" key="4">
    <source>
        <dbReference type="SAM" id="Phobius"/>
    </source>
</evidence>
<comment type="caution">
    <text evidence="5">The sequence shown here is derived from an EMBL/GenBank/DDBJ whole genome shotgun (WGS) entry which is preliminary data.</text>
</comment>
<organism evidence="5 6">
    <name type="scientific">Rotaria magnacalcarata</name>
    <dbReference type="NCBI Taxonomy" id="392030"/>
    <lineage>
        <taxon>Eukaryota</taxon>
        <taxon>Metazoa</taxon>
        <taxon>Spiralia</taxon>
        <taxon>Gnathifera</taxon>
        <taxon>Rotifera</taxon>
        <taxon>Eurotatoria</taxon>
        <taxon>Bdelloidea</taxon>
        <taxon>Philodinida</taxon>
        <taxon>Philodinidae</taxon>
        <taxon>Rotaria</taxon>
    </lineage>
</organism>
<evidence type="ECO:0008006" key="7">
    <source>
        <dbReference type="Google" id="ProtNLM"/>
    </source>
</evidence>
<keyword evidence="4" id="KW-0812">Transmembrane</keyword>
<feature type="transmembrane region" description="Helical" evidence="4">
    <location>
        <begin position="293"/>
        <end position="311"/>
    </location>
</feature>
<dbReference type="PANTHER" id="PTHR13544">
    <property type="entry name" value="SELENOPROTEIN T"/>
    <property type="match status" value="1"/>
</dbReference>
<gene>
    <name evidence="5" type="ORF">MBJ925_LOCUS4924</name>
</gene>